<dbReference type="Proteomes" id="UP001240236">
    <property type="component" value="Unassembled WGS sequence"/>
</dbReference>
<dbReference type="AlphaFoldDB" id="A0AAE4AVX4"/>
<protein>
    <submittedName>
        <fullName evidence="1">Uncharacterized protein</fullName>
    </submittedName>
</protein>
<comment type="caution">
    <text evidence="1">The sequence shown here is derived from an EMBL/GenBank/DDBJ whole genome shotgun (WGS) entry which is preliminary data.</text>
</comment>
<gene>
    <name evidence="1" type="ORF">J2S42_000795</name>
</gene>
<proteinExistence type="predicted"/>
<reference evidence="1 2" key="1">
    <citation type="submission" date="2023-07" db="EMBL/GenBank/DDBJ databases">
        <title>Sequencing the genomes of 1000 actinobacteria strains.</title>
        <authorList>
            <person name="Klenk H.-P."/>
        </authorList>
    </citation>
    <scope>NUCLEOTIDE SEQUENCE [LARGE SCALE GENOMIC DNA]</scope>
    <source>
        <strain evidence="1 2">DSM 44709</strain>
    </source>
</reference>
<keyword evidence="2" id="KW-1185">Reference proteome</keyword>
<evidence type="ECO:0000313" key="2">
    <source>
        <dbReference type="Proteomes" id="UP001240236"/>
    </source>
</evidence>
<dbReference type="EMBL" id="JAUSUZ010000001">
    <property type="protein sequence ID" value="MDQ0364126.1"/>
    <property type="molecule type" value="Genomic_DNA"/>
</dbReference>
<accession>A0AAE4AVX4</accession>
<sequence>MTVMNVDERCVVDPGRPCGACSAPGPDLCPYRYLLDDDELPLPGERPVVATVRRTADGGLGACSRNTSATRR</sequence>
<evidence type="ECO:0000313" key="1">
    <source>
        <dbReference type="EMBL" id="MDQ0364126.1"/>
    </source>
</evidence>
<name>A0AAE4AVX4_9ACTN</name>
<organism evidence="1 2">
    <name type="scientific">Catenuloplanes indicus</name>
    <dbReference type="NCBI Taxonomy" id="137267"/>
    <lineage>
        <taxon>Bacteria</taxon>
        <taxon>Bacillati</taxon>
        <taxon>Actinomycetota</taxon>
        <taxon>Actinomycetes</taxon>
        <taxon>Micromonosporales</taxon>
        <taxon>Micromonosporaceae</taxon>
        <taxon>Catenuloplanes</taxon>
    </lineage>
</organism>